<keyword evidence="18" id="KW-1185">Reference proteome</keyword>
<keyword evidence="3" id="KW-1003">Cell membrane</keyword>
<accession>A2F3C9</accession>
<keyword evidence="8" id="KW-0418">Kinase</keyword>
<dbReference type="EMBL" id="DS113596">
    <property type="protein sequence ID" value="EAY00576.1"/>
    <property type="molecule type" value="Genomic_DNA"/>
</dbReference>
<dbReference type="RefSeq" id="XP_001313505.1">
    <property type="nucleotide sequence ID" value="XM_001313504.1"/>
</dbReference>
<keyword evidence="4" id="KW-0808">Transferase</keyword>
<feature type="domain" description="ALK/LTK-like glycine-rich" evidence="16">
    <location>
        <begin position="19"/>
        <end position="277"/>
    </location>
</feature>
<keyword evidence="7" id="KW-0547">Nucleotide-binding</keyword>
<dbReference type="Pfam" id="PF12810">
    <property type="entry name" value="ALK_LTK_GRD"/>
    <property type="match status" value="1"/>
</dbReference>
<evidence type="ECO:0000313" key="17">
    <source>
        <dbReference type="EMBL" id="EAY00576.1"/>
    </source>
</evidence>
<sequence length="305" mass="32093">MSTKLYAYNSDSPNSSSPYEVDFKPGVYIFELWGGSGNRNSTGGYVKGEITFYNDIKLYLHVGSKYYSYAGLPAYGGGGPGQFSGGGSSDIRLKSGDFGDFEGLKSRIIVAAGAGSADSDKNHLIDYGGAGSGLQGYDSLYHYGLGANQTAGGQGKGLHGRFGFGAGDRNRTFINNIDGNGGGGGGYFGGGNSNKTGNYGGGGGSSFISGHKGCIAVLENFSENENEFSQAYDPSIHFSGYQFIKTVMIDGMNEMPDPTGGTEKGHIGDGFIRITSLHIFECHSIELIYGNVCFSSLIPFMFSKP</sequence>
<evidence type="ECO:0000256" key="7">
    <source>
        <dbReference type="ARBA" id="ARBA00022741"/>
    </source>
</evidence>
<evidence type="ECO:0000256" key="13">
    <source>
        <dbReference type="ARBA" id="ARBA00023157"/>
    </source>
</evidence>
<evidence type="ECO:0000256" key="3">
    <source>
        <dbReference type="ARBA" id="ARBA00022475"/>
    </source>
</evidence>
<dbReference type="Proteomes" id="UP000001542">
    <property type="component" value="Unassembled WGS sequence"/>
</dbReference>
<keyword evidence="9" id="KW-0067">ATP-binding</keyword>
<dbReference type="GO" id="GO:0005524">
    <property type="term" value="F:ATP binding"/>
    <property type="evidence" value="ECO:0007669"/>
    <property type="project" value="UniProtKB-KW"/>
</dbReference>
<keyword evidence="5" id="KW-0812">Transmembrane</keyword>
<dbReference type="KEGG" id="tva:4758398"/>
<reference evidence="17" key="2">
    <citation type="journal article" date="2007" name="Science">
        <title>Draft genome sequence of the sexually transmitted pathogen Trichomonas vaginalis.</title>
        <authorList>
            <person name="Carlton J.M."/>
            <person name="Hirt R.P."/>
            <person name="Silva J.C."/>
            <person name="Delcher A.L."/>
            <person name="Schatz M."/>
            <person name="Zhao Q."/>
            <person name="Wortman J.R."/>
            <person name="Bidwell S.L."/>
            <person name="Alsmark U.C.M."/>
            <person name="Besteiro S."/>
            <person name="Sicheritz-Ponten T."/>
            <person name="Noel C.J."/>
            <person name="Dacks J.B."/>
            <person name="Foster P.G."/>
            <person name="Simillion C."/>
            <person name="Van de Peer Y."/>
            <person name="Miranda-Saavedra D."/>
            <person name="Barton G.J."/>
            <person name="Westrop G.D."/>
            <person name="Mueller S."/>
            <person name="Dessi D."/>
            <person name="Fiori P.L."/>
            <person name="Ren Q."/>
            <person name="Paulsen I."/>
            <person name="Zhang H."/>
            <person name="Bastida-Corcuera F.D."/>
            <person name="Simoes-Barbosa A."/>
            <person name="Brown M.T."/>
            <person name="Hayes R.D."/>
            <person name="Mukherjee M."/>
            <person name="Okumura C.Y."/>
            <person name="Schneider R."/>
            <person name="Smith A.J."/>
            <person name="Vanacova S."/>
            <person name="Villalvazo M."/>
            <person name="Haas B.J."/>
            <person name="Pertea M."/>
            <person name="Feldblyum T.V."/>
            <person name="Utterback T.R."/>
            <person name="Shu C.L."/>
            <person name="Osoegawa K."/>
            <person name="de Jong P.J."/>
            <person name="Hrdy I."/>
            <person name="Horvathova L."/>
            <person name="Zubacova Z."/>
            <person name="Dolezal P."/>
            <person name="Malik S.B."/>
            <person name="Logsdon J.M. Jr."/>
            <person name="Henze K."/>
            <person name="Gupta A."/>
            <person name="Wang C.C."/>
            <person name="Dunne R.L."/>
            <person name="Upcroft J.A."/>
            <person name="Upcroft P."/>
            <person name="White O."/>
            <person name="Salzberg S.L."/>
            <person name="Tang P."/>
            <person name="Chiu C.-H."/>
            <person name="Lee Y.-S."/>
            <person name="Embley T.M."/>
            <person name="Coombs G.H."/>
            <person name="Mottram J.C."/>
            <person name="Tachezy J."/>
            <person name="Fraser-Liggett C.M."/>
            <person name="Johnson P.J."/>
        </authorList>
    </citation>
    <scope>NUCLEOTIDE SEQUENCE [LARGE SCALE GENOMIC DNA]</scope>
    <source>
        <strain evidence="17">G3</strain>
    </source>
</reference>
<dbReference type="VEuPathDB" id="TrichDB:TVAGG3_0161320"/>
<evidence type="ECO:0000256" key="11">
    <source>
        <dbReference type="ARBA" id="ARBA00023136"/>
    </source>
</evidence>
<proteinExistence type="predicted"/>
<evidence type="ECO:0000313" key="18">
    <source>
        <dbReference type="Proteomes" id="UP000001542"/>
    </source>
</evidence>
<keyword evidence="12" id="KW-0829">Tyrosine-protein kinase</keyword>
<evidence type="ECO:0000256" key="8">
    <source>
        <dbReference type="ARBA" id="ARBA00022777"/>
    </source>
</evidence>
<dbReference type="EC" id="2.7.10.1" evidence="2"/>
<organism evidence="17 18">
    <name type="scientific">Trichomonas vaginalis (strain ATCC PRA-98 / G3)</name>
    <dbReference type="NCBI Taxonomy" id="412133"/>
    <lineage>
        <taxon>Eukaryota</taxon>
        <taxon>Metamonada</taxon>
        <taxon>Parabasalia</taxon>
        <taxon>Trichomonadida</taxon>
        <taxon>Trichomonadidae</taxon>
        <taxon>Trichomonas</taxon>
    </lineage>
</organism>
<comment type="subcellular location">
    <subcellularLocation>
        <location evidence="1">Cell membrane</location>
        <topology evidence="1">Single-pass type I membrane protein</topology>
    </subcellularLocation>
</comment>
<keyword evidence="13" id="KW-1015">Disulfide bond</keyword>
<evidence type="ECO:0000259" key="16">
    <source>
        <dbReference type="Pfam" id="PF12810"/>
    </source>
</evidence>
<keyword evidence="10" id="KW-1133">Transmembrane helix</keyword>
<dbReference type="GO" id="GO:0004714">
    <property type="term" value="F:transmembrane receptor protein tyrosine kinase activity"/>
    <property type="evidence" value="ECO:0007669"/>
    <property type="project" value="UniProtKB-EC"/>
</dbReference>
<evidence type="ECO:0000256" key="14">
    <source>
        <dbReference type="ARBA" id="ARBA00023170"/>
    </source>
</evidence>
<evidence type="ECO:0000256" key="5">
    <source>
        <dbReference type="ARBA" id="ARBA00022692"/>
    </source>
</evidence>
<reference evidence="17" key="1">
    <citation type="submission" date="2006-10" db="EMBL/GenBank/DDBJ databases">
        <authorList>
            <person name="Amadeo P."/>
            <person name="Zhao Q."/>
            <person name="Wortman J."/>
            <person name="Fraser-Liggett C."/>
            <person name="Carlton J."/>
        </authorList>
    </citation>
    <scope>NUCLEOTIDE SEQUENCE</scope>
    <source>
        <strain evidence="17">G3</strain>
    </source>
</reference>
<dbReference type="GO" id="GO:0005886">
    <property type="term" value="C:plasma membrane"/>
    <property type="evidence" value="ECO:0007669"/>
    <property type="project" value="UniProtKB-SubCell"/>
</dbReference>
<evidence type="ECO:0000256" key="1">
    <source>
        <dbReference type="ARBA" id="ARBA00004251"/>
    </source>
</evidence>
<evidence type="ECO:0000256" key="2">
    <source>
        <dbReference type="ARBA" id="ARBA00011902"/>
    </source>
</evidence>
<keyword evidence="15" id="KW-0325">Glycoprotein</keyword>
<keyword evidence="11" id="KW-0472">Membrane</keyword>
<keyword evidence="6" id="KW-0732">Signal</keyword>
<dbReference type="AlphaFoldDB" id="A2F3C9"/>
<keyword evidence="14" id="KW-0675">Receptor</keyword>
<name>A2F3C9_TRIV3</name>
<evidence type="ECO:0000256" key="6">
    <source>
        <dbReference type="ARBA" id="ARBA00022729"/>
    </source>
</evidence>
<dbReference type="InterPro" id="IPR055163">
    <property type="entry name" value="ALK/LTK-like_GRD"/>
</dbReference>
<evidence type="ECO:0000256" key="15">
    <source>
        <dbReference type="ARBA" id="ARBA00023180"/>
    </source>
</evidence>
<protein>
    <recommendedName>
        <fullName evidence="2">receptor protein-tyrosine kinase</fullName>
        <ecNumber evidence="2">2.7.10.1</ecNumber>
    </recommendedName>
</protein>
<evidence type="ECO:0000256" key="9">
    <source>
        <dbReference type="ARBA" id="ARBA00022840"/>
    </source>
</evidence>
<evidence type="ECO:0000256" key="4">
    <source>
        <dbReference type="ARBA" id="ARBA00022679"/>
    </source>
</evidence>
<dbReference type="VEuPathDB" id="TrichDB:TVAG_357820"/>
<gene>
    <name evidence="17" type="ORF">TVAG_357820</name>
</gene>
<evidence type="ECO:0000256" key="12">
    <source>
        <dbReference type="ARBA" id="ARBA00023137"/>
    </source>
</evidence>
<evidence type="ECO:0000256" key="10">
    <source>
        <dbReference type="ARBA" id="ARBA00022989"/>
    </source>
</evidence>
<dbReference type="InParanoid" id="A2F3C9"/>